<dbReference type="EMBL" id="QGLM01000003">
    <property type="protein sequence ID" value="PXY96837.1"/>
    <property type="molecule type" value="Genomic_DNA"/>
</dbReference>
<proteinExistence type="inferred from homology"/>
<evidence type="ECO:0000256" key="5">
    <source>
        <dbReference type="ARBA" id="ARBA00023049"/>
    </source>
</evidence>
<dbReference type="InterPro" id="IPR025657">
    <property type="entry name" value="RadC_JAB"/>
</dbReference>
<keyword evidence="4" id="KW-0862">Zinc</keyword>
<dbReference type="Gene3D" id="3.40.140.10">
    <property type="entry name" value="Cytidine Deaminase, domain 2"/>
    <property type="match status" value="1"/>
</dbReference>
<dbReference type="InterPro" id="IPR037518">
    <property type="entry name" value="MPN"/>
</dbReference>
<dbReference type="NCBIfam" id="TIGR00608">
    <property type="entry name" value="radc"/>
    <property type="match status" value="1"/>
</dbReference>
<dbReference type="InterPro" id="IPR020891">
    <property type="entry name" value="UPF0758_CS"/>
</dbReference>
<dbReference type="PROSITE" id="PS01302">
    <property type="entry name" value="UPF0758"/>
    <property type="match status" value="1"/>
</dbReference>
<accession>A0A318MYY7</accession>
<dbReference type="Pfam" id="PF04002">
    <property type="entry name" value="RadC"/>
    <property type="match status" value="1"/>
</dbReference>
<dbReference type="Pfam" id="PF20582">
    <property type="entry name" value="UPF0758_N"/>
    <property type="match status" value="1"/>
</dbReference>
<dbReference type="InterPro" id="IPR010994">
    <property type="entry name" value="RuvA_2-like"/>
</dbReference>
<evidence type="ECO:0000256" key="6">
    <source>
        <dbReference type="RuleBase" id="RU003797"/>
    </source>
</evidence>
<comment type="similarity">
    <text evidence="6">Belongs to the UPF0758 family.</text>
</comment>
<keyword evidence="1" id="KW-0645">Protease</keyword>
<evidence type="ECO:0000256" key="4">
    <source>
        <dbReference type="ARBA" id="ARBA00022833"/>
    </source>
</evidence>
<dbReference type="SUPFAM" id="SSF47781">
    <property type="entry name" value="RuvA domain 2-like"/>
    <property type="match status" value="1"/>
</dbReference>
<evidence type="ECO:0000313" key="8">
    <source>
        <dbReference type="EMBL" id="PXY96837.1"/>
    </source>
</evidence>
<reference evidence="8 9" key="1">
    <citation type="submission" date="2018-05" db="EMBL/GenBank/DDBJ databases">
        <title>Reference genomes for bee gut microbiota database.</title>
        <authorList>
            <person name="Ellegaard K.M."/>
        </authorList>
    </citation>
    <scope>NUCLEOTIDE SEQUENCE [LARGE SCALE GENOMIC DNA]</scope>
    <source>
        <strain evidence="8 9">ESL0167</strain>
    </source>
</reference>
<dbReference type="Proteomes" id="UP000247838">
    <property type="component" value="Unassembled WGS sequence"/>
</dbReference>
<dbReference type="PROSITE" id="PS50249">
    <property type="entry name" value="MPN"/>
    <property type="match status" value="1"/>
</dbReference>
<dbReference type="GO" id="GO:0008237">
    <property type="term" value="F:metallopeptidase activity"/>
    <property type="evidence" value="ECO:0007669"/>
    <property type="project" value="UniProtKB-KW"/>
</dbReference>
<feature type="domain" description="MPN" evidence="7">
    <location>
        <begin position="98"/>
        <end position="220"/>
    </location>
</feature>
<comment type="caution">
    <text evidence="8">The sequence shown here is derived from an EMBL/GenBank/DDBJ whole genome shotgun (WGS) entry which is preliminary data.</text>
</comment>
<evidence type="ECO:0000256" key="3">
    <source>
        <dbReference type="ARBA" id="ARBA00022801"/>
    </source>
</evidence>
<dbReference type="GO" id="GO:0006508">
    <property type="term" value="P:proteolysis"/>
    <property type="evidence" value="ECO:0007669"/>
    <property type="project" value="UniProtKB-KW"/>
</dbReference>
<keyword evidence="5" id="KW-0482">Metalloprotease</keyword>
<sequence>MGILIMMPREKLLKFGAQSLSDYELLAIFLRTGIKGTPVLNLSQELLCEFGSLYQMMNASHMTFCKKKGLGTTKYTQLQAVLELSKRYLKFKMTESSILTSPNLTHHYLASQFVNKDREVFLVIFLNNQNQVICNEEMFLGTYNCVEVHPREIVRKALSCNASAIILAHNHPSGFSEPSQADRDVTEQIEAACNLVDIRILDHFVIGKGEYVSFAERGWL</sequence>
<dbReference type="CDD" id="cd08071">
    <property type="entry name" value="MPN_DUF2466"/>
    <property type="match status" value="1"/>
</dbReference>
<gene>
    <name evidence="8" type="ORF">DKK76_00910</name>
</gene>
<dbReference type="PANTHER" id="PTHR30471:SF3">
    <property type="entry name" value="UPF0758 PROTEIN YEES-RELATED"/>
    <property type="match status" value="1"/>
</dbReference>
<evidence type="ECO:0000259" key="7">
    <source>
        <dbReference type="PROSITE" id="PS50249"/>
    </source>
</evidence>
<organism evidence="8 9">
    <name type="scientific">Frischella perrara</name>
    <dbReference type="NCBI Taxonomy" id="1267021"/>
    <lineage>
        <taxon>Bacteria</taxon>
        <taxon>Pseudomonadati</taxon>
        <taxon>Pseudomonadota</taxon>
        <taxon>Gammaproteobacteria</taxon>
        <taxon>Orbales</taxon>
        <taxon>Orbaceae</taxon>
        <taxon>Frischella</taxon>
    </lineage>
</organism>
<name>A0A318MYY7_FRIPE</name>
<dbReference type="AlphaFoldDB" id="A0A318MYY7"/>
<evidence type="ECO:0000256" key="1">
    <source>
        <dbReference type="ARBA" id="ARBA00022670"/>
    </source>
</evidence>
<evidence type="ECO:0000313" key="9">
    <source>
        <dbReference type="Proteomes" id="UP000247838"/>
    </source>
</evidence>
<dbReference type="GO" id="GO:0046872">
    <property type="term" value="F:metal ion binding"/>
    <property type="evidence" value="ECO:0007669"/>
    <property type="project" value="UniProtKB-KW"/>
</dbReference>
<protein>
    <recommendedName>
        <fullName evidence="7">MPN domain-containing protein</fullName>
    </recommendedName>
</protein>
<dbReference type="PANTHER" id="PTHR30471">
    <property type="entry name" value="DNA REPAIR PROTEIN RADC"/>
    <property type="match status" value="1"/>
</dbReference>
<keyword evidence="2" id="KW-0479">Metal-binding</keyword>
<keyword evidence="3" id="KW-0378">Hydrolase</keyword>
<dbReference type="NCBIfam" id="NF000642">
    <property type="entry name" value="PRK00024.1"/>
    <property type="match status" value="1"/>
</dbReference>
<dbReference type="InterPro" id="IPR001405">
    <property type="entry name" value="UPF0758"/>
</dbReference>
<evidence type="ECO:0000256" key="2">
    <source>
        <dbReference type="ARBA" id="ARBA00022723"/>
    </source>
</evidence>
<dbReference type="InterPro" id="IPR046778">
    <property type="entry name" value="UPF0758_N"/>
</dbReference>